<accession>A0A557QXB1</accession>
<dbReference type="Pfam" id="PF06252">
    <property type="entry name" value="GemA"/>
    <property type="match status" value="1"/>
</dbReference>
<dbReference type="RefSeq" id="WP_144309025.1">
    <property type="nucleotide sequence ID" value="NZ_VMNK01000006.1"/>
</dbReference>
<name>A0A557QXB1_9RHOO</name>
<dbReference type="Proteomes" id="UP000319502">
    <property type="component" value="Unassembled WGS sequence"/>
</dbReference>
<dbReference type="EMBL" id="VMNK01000006">
    <property type="protein sequence ID" value="TVO57552.1"/>
    <property type="molecule type" value="Genomic_DNA"/>
</dbReference>
<proteinExistence type="predicted"/>
<organism evidence="1 2">
    <name type="scientific">Denitromonas halophila</name>
    <dbReference type="NCBI Taxonomy" id="1629404"/>
    <lineage>
        <taxon>Bacteria</taxon>
        <taxon>Pseudomonadati</taxon>
        <taxon>Pseudomonadota</taxon>
        <taxon>Betaproteobacteria</taxon>
        <taxon>Rhodocyclales</taxon>
        <taxon>Zoogloeaceae</taxon>
        <taxon>Denitromonas</taxon>
    </lineage>
</organism>
<gene>
    <name evidence="1" type="ORF">FHP91_07700</name>
</gene>
<evidence type="ECO:0000313" key="2">
    <source>
        <dbReference type="Proteomes" id="UP000319502"/>
    </source>
</evidence>
<keyword evidence="2" id="KW-1185">Reference proteome</keyword>
<protein>
    <submittedName>
        <fullName evidence="1">Regulatory protein GemA</fullName>
    </submittedName>
</protein>
<dbReference type="InterPro" id="IPR009363">
    <property type="entry name" value="Phage_Mu_Gp16"/>
</dbReference>
<dbReference type="OrthoDB" id="5460653at2"/>
<comment type="caution">
    <text evidence="1">The sequence shown here is derived from an EMBL/GenBank/DDBJ whole genome shotgun (WGS) entry which is preliminary data.</text>
</comment>
<reference evidence="1 2" key="1">
    <citation type="submission" date="2019-07" db="EMBL/GenBank/DDBJ databases">
        <title>The pathways for chlorine oxyanion respiration interact through the shared metabolite chlorate.</title>
        <authorList>
            <person name="Barnum T.P."/>
            <person name="Cheng Y."/>
            <person name="Hill K.A."/>
            <person name="Lucas L.N."/>
            <person name="Carlson H.K."/>
            <person name="Coates J.D."/>
        </authorList>
    </citation>
    <scope>NUCLEOTIDE SEQUENCE [LARGE SCALE GENOMIC DNA]</scope>
    <source>
        <strain evidence="1 2">SFB-3</strain>
    </source>
</reference>
<dbReference type="AlphaFoldDB" id="A0A557QXB1"/>
<evidence type="ECO:0000313" key="1">
    <source>
        <dbReference type="EMBL" id="TVO57552.1"/>
    </source>
</evidence>
<sequence length="211" mass="23484">MTKNEAFERNGRIRAIKACQRDLDMDDDTYRALLRRVSLSRFGREIESCTQMPMTGLYAVLDELRRLGAHKKPAAGQHPGKPQTGRTGTADMIAKVEAQLADMKLPWAYAKAVLKRVSADKATGRAGVDRFEWATPTQLHKVIAALAYEQGKRDLAAAVRAELAEAGFAEADIPRLLPTYSGVHLDKWERNKTVMNRLRAAIRARVLAKGE</sequence>